<reference evidence="12" key="1">
    <citation type="journal article" date="2020" name="Cell">
        <title>Large-Scale Comparative Analyses of Tick Genomes Elucidate Their Genetic Diversity and Vector Capacities.</title>
        <authorList>
            <consortium name="Tick Genome and Microbiome Consortium (TIGMIC)"/>
            <person name="Jia N."/>
            <person name="Wang J."/>
            <person name="Shi W."/>
            <person name="Du L."/>
            <person name="Sun Y."/>
            <person name="Zhan W."/>
            <person name="Jiang J.F."/>
            <person name="Wang Q."/>
            <person name="Zhang B."/>
            <person name="Ji P."/>
            <person name="Bell-Sakyi L."/>
            <person name="Cui X.M."/>
            <person name="Yuan T.T."/>
            <person name="Jiang B.G."/>
            <person name="Yang W.F."/>
            <person name="Lam T.T."/>
            <person name="Chang Q.C."/>
            <person name="Ding S.J."/>
            <person name="Wang X.J."/>
            <person name="Zhu J.G."/>
            <person name="Ruan X.D."/>
            <person name="Zhao L."/>
            <person name="Wei J.T."/>
            <person name="Ye R.Z."/>
            <person name="Que T.C."/>
            <person name="Du C.H."/>
            <person name="Zhou Y.H."/>
            <person name="Cheng J.X."/>
            <person name="Dai P.F."/>
            <person name="Guo W.B."/>
            <person name="Han X.H."/>
            <person name="Huang E.J."/>
            <person name="Li L.F."/>
            <person name="Wei W."/>
            <person name="Gao Y.C."/>
            <person name="Liu J.Z."/>
            <person name="Shao H.Z."/>
            <person name="Wang X."/>
            <person name="Wang C.C."/>
            <person name="Yang T.C."/>
            <person name="Huo Q.B."/>
            <person name="Li W."/>
            <person name="Chen H.Y."/>
            <person name="Chen S.E."/>
            <person name="Zhou L.G."/>
            <person name="Ni X.B."/>
            <person name="Tian J.H."/>
            <person name="Sheng Y."/>
            <person name="Liu T."/>
            <person name="Pan Y.S."/>
            <person name="Xia L.Y."/>
            <person name="Li J."/>
            <person name="Zhao F."/>
            <person name="Cao W.C."/>
        </authorList>
    </citation>
    <scope>NUCLEOTIDE SEQUENCE</scope>
    <source>
        <strain evidence="12">Rmic-2018</strain>
    </source>
</reference>
<keyword evidence="4" id="KW-0276">Fatty acid metabolism</keyword>
<dbReference type="SMART" id="SM00822">
    <property type="entry name" value="PKS_KR"/>
    <property type="match status" value="1"/>
</dbReference>
<dbReference type="InterPro" id="IPR013968">
    <property type="entry name" value="PKS_KR"/>
</dbReference>
<accession>A0A9J6CXR2</accession>
<keyword evidence="9" id="KW-0511">Multifunctional enzyme</keyword>
<keyword evidence="13" id="KW-1185">Reference proteome</keyword>
<sequence>MRHCQGPHEASSKQCPNLKKEMQVLRQMARDGSTHREAAAKVRRRRSRHKKTHRTSSAKARDTPLPHITHSPPQASTSANNKQPQKDARNIDLDVWPALPSMTPPVEPQHRPLKATSERMRPEESERWTHALPLSLEAVACPHFYSHKSYVIAGGLGGFGLELADWMVTRGCRKLLLISRSGIRTGYQRLCTRRWSEQGATVLVSSDDVSMEEGVLKIIQTASSMGPVGGIFNLAMVLRDALIENLTAEMYRDVCKPNVMGTECLDKDSRRKCPELDHFVVFSSISCGHGQISQTNYGFANSVMERLCERRVANGLPVMDYCLSQKQPIVSCFVKSSPSAKQDSKNRQDLVQRVVHILGIRDLSKTSPTVTLAELGIDSLMSVEMKQLLQRYFEVTVSAQDVRHFTVAQLKAIDESGNGSTPVPEVPPPAETGQVQVLALLREYPAACTVFPWLARDDVVASSAWPKKGRHRLWVITAGLKKQRPLSS</sequence>
<evidence type="ECO:0000256" key="3">
    <source>
        <dbReference type="ARBA" id="ARBA00022553"/>
    </source>
</evidence>
<evidence type="ECO:0000313" key="13">
    <source>
        <dbReference type="Proteomes" id="UP000821866"/>
    </source>
</evidence>
<evidence type="ECO:0000256" key="5">
    <source>
        <dbReference type="ARBA" id="ARBA00022857"/>
    </source>
</evidence>
<dbReference type="GO" id="GO:0031177">
    <property type="term" value="F:phosphopantetheine binding"/>
    <property type="evidence" value="ECO:0007669"/>
    <property type="project" value="InterPro"/>
</dbReference>
<dbReference type="Pfam" id="PF00550">
    <property type="entry name" value="PP-binding"/>
    <property type="match status" value="1"/>
</dbReference>
<evidence type="ECO:0000256" key="7">
    <source>
        <dbReference type="ARBA" id="ARBA00023098"/>
    </source>
</evidence>
<evidence type="ECO:0000256" key="9">
    <source>
        <dbReference type="ARBA" id="ARBA00023268"/>
    </source>
</evidence>
<keyword evidence="3" id="KW-0597">Phosphoprotein</keyword>
<evidence type="ECO:0000256" key="10">
    <source>
        <dbReference type="SAM" id="MobiDB-lite"/>
    </source>
</evidence>
<evidence type="ECO:0000256" key="6">
    <source>
        <dbReference type="ARBA" id="ARBA00023002"/>
    </source>
</evidence>
<dbReference type="InterPro" id="IPR009081">
    <property type="entry name" value="PP-bd_ACP"/>
</dbReference>
<feature type="compositionally biased region" description="Polar residues" evidence="10">
    <location>
        <begin position="71"/>
        <end position="83"/>
    </location>
</feature>
<feature type="region of interest" description="Disordered" evidence="10">
    <location>
        <begin position="100"/>
        <end position="121"/>
    </location>
</feature>
<dbReference type="EMBL" id="JABSTU010005106">
    <property type="protein sequence ID" value="KAH7950565.1"/>
    <property type="molecule type" value="Genomic_DNA"/>
</dbReference>
<dbReference type="AlphaFoldDB" id="A0A9J6CXR2"/>
<evidence type="ECO:0000256" key="2">
    <source>
        <dbReference type="ARBA" id="ARBA00022516"/>
    </source>
</evidence>
<evidence type="ECO:0000256" key="1">
    <source>
        <dbReference type="ARBA" id="ARBA00022450"/>
    </source>
</evidence>
<dbReference type="GO" id="GO:0016491">
    <property type="term" value="F:oxidoreductase activity"/>
    <property type="evidence" value="ECO:0007669"/>
    <property type="project" value="UniProtKB-KW"/>
</dbReference>
<comment type="caution">
    <text evidence="12">The sequence shown here is derived from an EMBL/GenBank/DDBJ whole genome shotgun (WGS) entry which is preliminary data.</text>
</comment>
<dbReference type="SUPFAM" id="SSF47336">
    <property type="entry name" value="ACP-like"/>
    <property type="match status" value="1"/>
</dbReference>
<dbReference type="PANTHER" id="PTHR43775:SF7">
    <property type="entry name" value="FATTY ACID SYNTHASE"/>
    <property type="match status" value="1"/>
</dbReference>
<dbReference type="PANTHER" id="PTHR43775">
    <property type="entry name" value="FATTY ACID SYNTHASE"/>
    <property type="match status" value="1"/>
</dbReference>
<dbReference type="InterPro" id="IPR020806">
    <property type="entry name" value="PKS_PP-bd"/>
</dbReference>
<evidence type="ECO:0000313" key="12">
    <source>
        <dbReference type="EMBL" id="KAH7950565.1"/>
    </source>
</evidence>
<dbReference type="InterPro" id="IPR057326">
    <property type="entry name" value="KR_dom"/>
</dbReference>
<evidence type="ECO:0000259" key="11">
    <source>
        <dbReference type="PROSITE" id="PS50075"/>
    </source>
</evidence>
<keyword evidence="5" id="KW-0521">NADP</keyword>
<keyword evidence="6" id="KW-0560">Oxidoreductase</keyword>
<dbReference type="GO" id="GO:0006633">
    <property type="term" value="P:fatty acid biosynthetic process"/>
    <property type="evidence" value="ECO:0007669"/>
    <property type="project" value="UniProtKB-KW"/>
</dbReference>
<keyword evidence="2" id="KW-0444">Lipid biosynthesis</keyword>
<dbReference type="SUPFAM" id="SSF51735">
    <property type="entry name" value="NAD(P)-binding Rossmann-fold domains"/>
    <property type="match status" value="1"/>
</dbReference>
<feature type="region of interest" description="Disordered" evidence="10">
    <location>
        <begin position="1"/>
        <end position="86"/>
    </location>
</feature>
<dbReference type="Pfam" id="PF08659">
    <property type="entry name" value="KR"/>
    <property type="match status" value="1"/>
</dbReference>
<name>A0A9J6CXR2_RHIMP</name>
<keyword evidence="7" id="KW-0443">Lipid metabolism</keyword>
<keyword evidence="8" id="KW-0275">Fatty acid biosynthesis</keyword>
<evidence type="ECO:0000256" key="8">
    <source>
        <dbReference type="ARBA" id="ARBA00023160"/>
    </source>
</evidence>
<reference evidence="12" key="2">
    <citation type="submission" date="2021-09" db="EMBL/GenBank/DDBJ databases">
        <authorList>
            <person name="Jia N."/>
            <person name="Wang J."/>
            <person name="Shi W."/>
            <person name="Du L."/>
            <person name="Sun Y."/>
            <person name="Zhan W."/>
            <person name="Jiang J."/>
            <person name="Wang Q."/>
            <person name="Zhang B."/>
            <person name="Ji P."/>
            <person name="Sakyi L.B."/>
            <person name="Cui X."/>
            <person name="Yuan T."/>
            <person name="Jiang B."/>
            <person name="Yang W."/>
            <person name="Lam T.T.-Y."/>
            <person name="Chang Q."/>
            <person name="Ding S."/>
            <person name="Wang X."/>
            <person name="Zhu J."/>
            <person name="Ruan X."/>
            <person name="Zhao L."/>
            <person name="Wei J."/>
            <person name="Que T."/>
            <person name="Du C."/>
            <person name="Cheng J."/>
            <person name="Dai P."/>
            <person name="Han X."/>
            <person name="Huang E."/>
            <person name="Gao Y."/>
            <person name="Liu J."/>
            <person name="Shao H."/>
            <person name="Ye R."/>
            <person name="Li L."/>
            <person name="Wei W."/>
            <person name="Wang X."/>
            <person name="Wang C."/>
            <person name="Huo Q."/>
            <person name="Li W."/>
            <person name="Guo W."/>
            <person name="Chen H."/>
            <person name="Chen S."/>
            <person name="Zhou L."/>
            <person name="Zhou L."/>
            <person name="Ni X."/>
            <person name="Tian J."/>
            <person name="Zhou Y."/>
            <person name="Sheng Y."/>
            <person name="Liu T."/>
            <person name="Pan Y."/>
            <person name="Xia L."/>
            <person name="Li J."/>
            <person name="Zhao F."/>
            <person name="Cao W."/>
        </authorList>
    </citation>
    <scope>NUCLEOTIDE SEQUENCE</scope>
    <source>
        <strain evidence="12">Rmic-2018</strain>
        <tissue evidence="12">Larvae</tissue>
    </source>
</reference>
<feature type="domain" description="Carrier" evidence="11">
    <location>
        <begin position="344"/>
        <end position="421"/>
    </location>
</feature>
<gene>
    <name evidence="12" type="ORF">HPB51_028402</name>
</gene>
<organism evidence="12 13">
    <name type="scientific">Rhipicephalus microplus</name>
    <name type="common">Cattle tick</name>
    <name type="synonym">Boophilus microplus</name>
    <dbReference type="NCBI Taxonomy" id="6941"/>
    <lineage>
        <taxon>Eukaryota</taxon>
        <taxon>Metazoa</taxon>
        <taxon>Ecdysozoa</taxon>
        <taxon>Arthropoda</taxon>
        <taxon>Chelicerata</taxon>
        <taxon>Arachnida</taxon>
        <taxon>Acari</taxon>
        <taxon>Parasitiformes</taxon>
        <taxon>Ixodida</taxon>
        <taxon>Ixodoidea</taxon>
        <taxon>Ixodidae</taxon>
        <taxon>Rhipicephalinae</taxon>
        <taxon>Rhipicephalus</taxon>
        <taxon>Boophilus</taxon>
    </lineage>
</organism>
<dbReference type="Gene3D" id="1.10.1200.10">
    <property type="entry name" value="ACP-like"/>
    <property type="match status" value="1"/>
</dbReference>
<dbReference type="InterPro" id="IPR036291">
    <property type="entry name" value="NAD(P)-bd_dom_sf"/>
</dbReference>
<dbReference type="InterPro" id="IPR036736">
    <property type="entry name" value="ACP-like_sf"/>
</dbReference>
<feature type="compositionally biased region" description="Basic residues" evidence="10">
    <location>
        <begin position="41"/>
        <end position="56"/>
    </location>
</feature>
<dbReference type="GO" id="GO:0004312">
    <property type="term" value="F:fatty acid synthase activity"/>
    <property type="evidence" value="ECO:0007669"/>
    <property type="project" value="TreeGrafter"/>
</dbReference>
<proteinExistence type="predicted"/>
<dbReference type="PROSITE" id="PS50075">
    <property type="entry name" value="CARRIER"/>
    <property type="match status" value="1"/>
</dbReference>
<dbReference type="Gene3D" id="3.40.50.720">
    <property type="entry name" value="NAD(P)-binding Rossmann-like Domain"/>
    <property type="match status" value="1"/>
</dbReference>
<keyword evidence="1" id="KW-0596">Phosphopantetheine</keyword>
<dbReference type="SMART" id="SM00823">
    <property type="entry name" value="PKS_PP"/>
    <property type="match status" value="1"/>
</dbReference>
<dbReference type="Proteomes" id="UP000821866">
    <property type="component" value="Unassembled WGS sequence"/>
</dbReference>
<dbReference type="VEuPathDB" id="VectorBase:LOC119179504"/>
<dbReference type="InterPro" id="IPR050091">
    <property type="entry name" value="PKS_NRPS_Biosynth_Enz"/>
</dbReference>
<evidence type="ECO:0000256" key="4">
    <source>
        <dbReference type="ARBA" id="ARBA00022832"/>
    </source>
</evidence>
<protein>
    <recommendedName>
        <fullName evidence="11">Carrier domain-containing protein</fullName>
    </recommendedName>
</protein>
<feature type="compositionally biased region" description="Basic and acidic residues" evidence="10">
    <location>
        <begin position="18"/>
        <end position="40"/>
    </location>
</feature>